<feature type="DNA-binding region" description="OmpR/PhoB-type" evidence="2">
    <location>
        <begin position="132"/>
        <end position="231"/>
    </location>
</feature>
<dbReference type="CDD" id="cd00383">
    <property type="entry name" value="trans_reg_C"/>
    <property type="match status" value="1"/>
</dbReference>
<sequence length="236" mass="26460">MVTAGRTSKQQDATILTFTRTQALAESLQQLTASEALHIDTSIPLKSPNQMCEMDSVDAIFIEVNAPSAIDESLDLVKKIRLASHASDIFMLFTHPKSFSSANCYLAGVDHCVKLPGDQLEKTNLLSTIFHDSVWNAKIKLTLDRTRLLLYADVNKVEISYTEMTILEALINAPQHIMSHNSIAKTLDPNVVFYDPRALEKTISRLRTKIRNAYNIELIHSVRGFGYRLRRGVIST</sequence>
<dbReference type="Pfam" id="PF00486">
    <property type="entry name" value="Trans_reg_C"/>
    <property type="match status" value="1"/>
</dbReference>
<organism evidence="4 5">
    <name type="scientific">Pseudomonas fluorescens</name>
    <dbReference type="NCBI Taxonomy" id="294"/>
    <lineage>
        <taxon>Bacteria</taxon>
        <taxon>Pseudomonadati</taxon>
        <taxon>Pseudomonadota</taxon>
        <taxon>Gammaproteobacteria</taxon>
        <taxon>Pseudomonadales</taxon>
        <taxon>Pseudomonadaceae</taxon>
        <taxon>Pseudomonas</taxon>
    </lineage>
</organism>
<dbReference type="InterPro" id="IPR036388">
    <property type="entry name" value="WH-like_DNA-bd_sf"/>
</dbReference>
<reference evidence="4 5" key="1">
    <citation type="submission" date="2019-09" db="EMBL/GenBank/DDBJ databases">
        <authorList>
            <person name="Chandra G."/>
            <person name="Truman W A."/>
        </authorList>
    </citation>
    <scope>NUCLEOTIDE SEQUENCE [LARGE SCALE GENOMIC DNA]</scope>
    <source>
        <strain evidence="4">PS862</strain>
    </source>
</reference>
<dbReference type="GO" id="GO:0000160">
    <property type="term" value="P:phosphorelay signal transduction system"/>
    <property type="evidence" value="ECO:0007669"/>
    <property type="project" value="InterPro"/>
</dbReference>
<dbReference type="AlphaFoldDB" id="A0A5E7I4F4"/>
<dbReference type="Gene3D" id="1.10.10.10">
    <property type="entry name" value="Winged helix-like DNA-binding domain superfamily/Winged helix DNA-binding domain"/>
    <property type="match status" value="1"/>
</dbReference>
<gene>
    <name evidence="4" type="ORF">PS862_01365</name>
</gene>
<dbReference type="SMART" id="SM00862">
    <property type="entry name" value="Trans_reg_C"/>
    <property type="match status" value="1"/>
</dbReference>
<name>A0A5E7I4F4_PSEFL</name>
<evidence type="ECO:0000259" key="3">
    <source>
        <dbReference type="PROSITE" id="PS51755"/>
    </source>
</evidence>
<evidence type="ECO:0000313" key="4">
    <source>
        <dbReference type="EMBL" id="VVO71589.1"/>
    </source>
</evidence>
<dbReference type="GO" id="GO:0003677">
    <property type="term" value="F:DNA binding"/>
    <property type="evidence" value="ECO:0007669"/>
    <property type="project" value="UniProtKB-UniRule"/>
</dbReference>
<feature type="domain" description="OmpR/PhoB-type" evidence="3">
    <location>
        <begin position="132"/>
        <end position="231"/>
    </location>
</feature>
<dbReference type="InterPro" id="IPR001867">
    <property type="entry name" value="OmpR/PhoB-type_DNA-bd"/>
</dbReference>
<dbReference type="InterPro" id="IPR016032">
    <property type="entry name" value="Sig_transdc_resp-reg_C-effctor"/>
</dbReference>
<dbReference type="Proteomes" id="UP000385207">
    <property type="component" value="Unassembled WGS sequence"/>
</dbReference>
<evidence type="ECO:0000256" key="2">
    <source>
        <dbReference type="PROSITE-ProRule" id="PRU01091"/>
    </source>
</evidence>
<accession>A0A5E7I4F4</accession>
<evidence type="ECO:0000256" key="1">
    <source>
        <dbReference type="ARBA" id="ARBA00023125"/>
    </source>
</evidence>
<protein>
    <recommendedName>
        <fullName evidence="3">OmpR/PhoB-type domain-containing protein</fullName>
    </recommendedName>
</protein>
<dbReference type="GO" id="GO:0006355">
    <property type="term" value="P:regulation of DNA-templated transcription"/>
    <property type="evidence" value="ECO:0007669"/>
    <property type="project" value="InterPro"/>
</dbReference>
<dbReference type="PROSITE" id="PS51755">
    <property type="entry name" value="OMPR_PHOB"/>
    <property type="match status" value="1"/>
</dbReference>
<keyword evidence="1 2" id="KW-0238">DNA-binding</keyword>
<dbReference type="SUPFAM" id="SSF46894">
    <property type="entry name" value="C-terminal effector domain of the bipartite response regulators"/>
    <property type="match status" value="1"/>
</dbReference>
<proteinExistence type="predicted"/>
<evidence type="ECO:0000313" key="5">
    <source>
        <dbReference type="Proteomes" id="UP000385207"/>
    </source>
</evidence>
<dbReference type="EMBL" id="CABVII010000004">
    <property type="protein sequence ID" value="VVO71589.1"/>
    <property type="molecule type" value="Genomic_DNA"/>
</dbReference>